<evidence type="ECO:0000256" key="4">
    <source>
        <dbReference type="ARBA" id="ARBA00022840"/>
    </source>
</evidence>
<dbReference type="PATRIC" id="fig|1423751.3.peg.1377"/>
<dbReference type="InterPro" id="IPR003593">
    <property type="entry name" value="AAA+_ATPase"/>
</dbReference>
<evidence type="ECO:0000259" key="8">
    <source>
        <dbReference type="PROSITE" id="PS50893"/>
    </source>
</evidence>
<dbReference type="AlphaFoldDB" id="I7KPZ9"/>
<evidence type="ECO:0000313" key="12">
    <source>
        <dbReference type="Proteomes" id="UP000009326"/>
    </source>
</evidence>
<dbReference type="NCBIfam" id="TIGR02868">
    <property type="entry name" value="CydC"/>
    <property type="match status" value="1"/>
</dbReference>
<dbReference type="PANTHER" id="PTHR43394:SF1">
    <property type="entry name" value="ATP-BINDING CASSETTE SUB-FAMILY B MEMBER 10, MITOCHONDRIAL"/>
    <property type="match status" value="1"/>
</dbReference>
<keyword evidence="13" id="KW-1185">Reference proteome</keyword>
<evidence type="ECO:0000259" key="9">
    <source>
        <dbReference type="PROSITE" id="PS50929"/>
    </source>
</evidence>
<reference evidence="11 13" key="2">
    <citation type="journal article" date="2015" name="Genome Announc.">
        <title>Expanding the biotechnology potential of lactobacilli through comparative genomics of 213 strains and associated genera.</title>
        <authorList>
            <person name="Sun Z."/>
            <person name="Harris H.M."/>
            <person name="McCann A."/>
            <person name="Guo C."/>
            <person name="Argimon S."/>
            <person name="Zhang W."/>
            <person name="Yang X."/>
            <person name="Jeffery I.B."/>
            <person name="Cooney J.C."/>
            <person name="Kagawa T.F."/>
            <person name="Liu W."/>
            <person name="Song Y."/>
            <person name="Salvetti E."/>
            <person name="Wrobel A."/>
            <person name="Rasinkangas P."/>
            <person name="Parkhill J."/>
            <person name="Rea M.C."/>
            <person name="O'Sullivan O."/>
            <person name="Ritari J."/>
            <person name="Douillard F.P."/>
            <person name="Paul Ross R."/>
            <person name="Yang R."/>
            <person name="Briner A.E."/>
            <person name="Felis G.E."/>
            <person name="de Vos W.M."/>
            <person name="Barrangou R."/>
            <person name="Klaenhammer T.R."/>
            <person name="Caufield P.W."/>
            <person name="Cui Y."/>
            <person name="Zhang H."/>
            <person name="O'Toole P.W."/>
        </authorList>
    </citation>
    <scope>NUCLEOTIDE SEQUENCE [LARGE SCALE GENOMIC DNA]</scope>
    <source>
        <strain evidence="11 13">DSM 23908</strain>
    </source>
</reference>
<dbReference type="SUPFAM" id="SSF52540">
    <property type="entry name" value="P-loop containing nucleoside triphosphate hydrolases"/>
    <property type="match status" value="1"/>
</dbReference>
<feature type="domain" description="ABC transmembrane type-1" evidence="9">
    <location>
        <begin position="28"/>
        <end position="273"/>
    </location>
</feature>
<dbReference type="Pfam" id="PF00664">
    <property type="entry name" value="ABC_membrane"/>
    <property type="match status" value="1"/>
</dbReference>
<dbReference type="STRING" id="1423751.FC38_GL001334"/>
<organism evidence="10 12">
    <name type="scientific">Lactobacillus gigeriorum DSM 23908 = CRBIP 24.85</name>
    <dbReference type="NCBI Taxonomy" id="1423751"/>
    <lineage>
        <taxon>Bacteria</taxon>
        <taxon>Bacillati</taxon>
        <taxon>Bacillota</taxon>
        <taxon>Bacilli</taxon>
        <taxon>Lactobacillales</taxon>
        <taxon>Lactobacillaceae</taxon>
        <taxon>Lactobacillus</taxon>
    </lineage>
</organism>
<reference evidence="10 12" key="1">
    <citation type="submission" date="2012-06" db="EMBL/GenBank/DDBJ databases">
        <title>Draft genome sequence of Lactobacillus gigeriorum CRBIP 24.85T, isolated from chicken crop.</title>
        <authorList>
            <person name="Cousin S."/>
            <person name="Ma L."/>
            <person name="Creno S."/>
            <person name="Clermont D."/>
            <person name="Loux V."/>
            <person name="Bizet C."/>
            <person name="Bouchier C."/>
        </authorList>
    </citation>
    <scope>NUCLEOTIDE SEQUENCE [LARGE SCALE GENOMIC DNA]</scope>
    <source>
        <strain evidence="12">CRBIP 24.85T</strain>
        <strain evidence="10">Type strain: CRBIP 24.85</strain>
    </source>
</reference>
<evidence type="ECO:0000256" key="6">
    <source>
        <dbReference type="ARBA" id="ARBA00023136"/>
    </source>
</evidence>
<dbReference type="Gene3D" id="3.40.50.300">
    <property type="entry name" value="P-loop containing nucleotide triphosphate hydrolases"/>
    <property type="match status" value="1"/>
</dbReference>
<dbReference type="InterPro" id="IPR011527">
    <property type="entry name" value="ABC1_TM_dom"/>
</dbReference>
<dbReference type="GO" id="GO:0005524">
    <property type="term" value="F:ATP binding"/>
    <property type="evidence" value="ECO:0007669"/>
    <property type="project" value="UniProtKB-KW"/>
</dbReference>
<evidence type="ECO:0000313" key="11">
    <source>
        <dbReference type="EMBL" id="KRN14255.1"/>
    </source>
</evidence>
<evidence type="ECO:0000256" key="2">
    <source>
        <dbReference type="ARBA" id="ARBA00022692"/>
    </source>
</evidence>
<dbReference type="GO" id="GO:0045454">
    <property type="term" value="P:cell redox homeostasis"/>
    <property type="evidence" value="ECO:0007669"/>
    <property type="project" value="InterPro"/>
</dbReference>
<dbReference type="PROSITE" id="PS50929">
    <property type="entry name" value="ABC_TM1F"/>
    <property type="match status" value="1"/>
</dbReference>
<feature type="transmembrane region" description="Helical" evidence="7">
    <location>
        <begin position="170"/>
        <end position="190"/>
    </location>
</feature>
<comment type="subcellular location">
    <subcellularLocation>
        <location evidence="1">Cell membrane</location>
        <topology evidence="1">Multi-pass membrane protein</topology>
    </subcellularLocation>
</comment>
<sequence>MKKLPIFKALEHDRWVKPFLRQYKKSLIIAIFLGIMTYVAGAGLMFTSGYLISKAATKPENILLIYVPIVLTRAFGIARPTFRYLERLVSHNWVLKMTSKLRQRLYDSLEQDAVFFNSKYQLGDILGLLSDDVSHIQNLYLRSIFPMLVSWGLYTIIVVGLGVLSPIMGLWMLLVFGLIIFAIPIWSVLVNGARQVYRKQLQDQLYVDLTDNVMGVADWVLSGRSNEYLKLHVASQNKLLDVHLQMAKFERMRDFCLQILYLLGIVSLIVWGAATFGGHPSQMTNWIAAFTLAAFPVVDALAQLPGAAQETNVYQDSLVRLNDLPVPTKEEAKKVAIEAPYDLTLTNVHYTYPNTSREILRGLNLQIHAGEKLAILGKSGSGKSTLATLIRGDRKPNSGSIELNGVATSEFGDQITNYIGVINQTPYLFNTSIANNLRLGNEEATDEQLWDVLERVGLANMVKKLPNQLETMVQEAGLRFSGGERHRLALARILLKDAPIILLDEPTVGLDPITEQAVINTIMTQLKDKTLIWITHHLQGIDLMDQVIFIEDGELNMQGSPAELWKNEERYRQLKKADQGL</sequence>
<feature type="transmembrane region" description="Helical" evidence="7">
    <location>
        <begin position="63"/>
        <end position="82"/>
    </location>
</feature>
<dbReference type="Proteomes" id="UP000051521">
    <property type="component" value="Unassembled WGS sequence"/>
</dbReference>
<proteinExistence type="predicted"/>
<keyword evidence="2 7" id="KW-0812">Transmembrane</keyword>
<keyword evidence="3" id="KW-0547">Nucleotide-binding</keyword>
<dbReference type="InterPro" id="IPR039421">
    <property type="entry name" value="Type_1_exporter"/>
</dbReference>
<dbReference type="GO" id="GO:0034775">
    <property type="term" value="P:glutathione transmembrane transport"/>
    <property type="evidence" value="ECO:0007669"/>
    <property type="project" value="InterPro"/>
</dbReference>
<dbReference type="OrthoDB" id="9802264at2"/>
<dbReference type="InterPro" id="IPR036640">
    <property type="entry name" value="ABC1_TM_sf"/>
</dbReference>
<dbReference type="EMBL" id="CAKC01000086">
    <property type="protein sequence ID" value="CCI87634.1"/>
    <property type="molecule type" value="Genomic_DNA"/>
</dbReference>
<dbReference type="InterPro" id="IPR027417">
    <property type="entry name" value="P-loop_NTPase"/>
</dbReference>
<keyword evidence="4" id="KW-0067">ATP-binding</keyword>
<dbReference type="Proteomes" id="UP000009326">
    <property type="component" value="Unassembled WGS sequence"/>
</dbReference>
<feature type="domain" description="ABC transporter" evidence="8">
    <location>
        <begin position="343"/>
        <end position="577"/>
    </location>
</feature>
<feature type="transmembrane region" description="Helical" evidence="7">
    <location>
        <begin position="27"/>
        <end position="51"/>
    </location>
</feature>
<evidence type="ECO:0000256" key="5">
    <source>
        <dbReference type="ARBA" id="ARBA00022989"/>
    </source>
</evidence>
<dbReference type="Gene3D" id="1.20.1560.10">
    <property type="entry name" value="ABC transporter type 1, transmembrane domain"/>
    <property type="match status" value="1"/>
</dbReference>
<evidence type="ECO:0000313" key="10">
    <source>
        <dbReference type="EMBL" id="CCI87634.1"/>
    </source>
</evidence>
<dbReference type="SUPFAM" id="SSF90123">
    <property type="entry name" value="ABC transporter transmembrane region"/>
    <property type="match status" value="1"/>
</dbReference>
<feature type="transmembrane region" description="Helical" evidence="7">
    <location>
        <begin position="255"/>
        <end position="274"/>
    </location>
</feature>
<keyword evidence="5 7" id="KW-1133">Transmembrane helix</keyword>
<feature type="transmembrane region" description="Helical" evidence="7">
    <location>
        <begin position="144"/>
        <end position="164"/>
    </location>
</feature>
<dbReference type="GO" id="GO:0005886">
    <property type="term" value="C:plasma membrane"/>
    <property type="evidence" value="ECO:0007669"/>
    <property type="project" value="UniProtKB-SubCell"/>
</dbReference>
<gene>
    <name evidence="10" type="ORF">BN52_09530</name>
    <name evidence="11" type="ORF">FC38_GL001334</name>
</gene>
<comment type="caution">
    <text evidence="10">The sequence shown here is derived from an EMBL/GenBank/DDBJ whole genome shotgun (WGS) entry which is preliminary data.</text>
</comment>
<evidence type="ECO:0000256" key="1">
    <source>
        <dbReference type="ARBA" id="ARBA00004651"/>
    </source>
</evidence>
<dbReference type="PANTHER" id="PTHR43394">
    <property type="entry name" value="ATP-DEPENDENT PERMEASE MDL1, MITOCHONDRIAL"/>
    <property type="match status" value="1"/>
</dbReference>
<dbReference type="InterPro" id="IPR003439">
    <property type="entry name" value="ABC_transporter-like_ATP-bd"/>
</dbReference>
<dbReference type="PROSITE" id="PS50893">
    <property type="entry name" value="ABC_TRANSPORTER_2"/>
    <property type="match status" value="1"/>
</dbReference>
<dbReference type="SMART" id="SM00382">
    <property type="entry name" value="AAA"/>
    <property type="match status" value="1"/>
</dbReference>
<dbReference type="CDD" id="cd03247">
    <property type="entry name" value="ABCC_cytochrome_bd"/>
    <property type="match status" value="1"/>
</dbReference>
<dbReference type="Pfam" id="PF00005">
    <property type="entry name" value="ABC_tran"/>
    <property type="match status" value="1"/>
</dbReference>
<accession>I7KPZ9</accession>
<dbReference type="GO" id="GO:0016887">
    <property type="term" value="F:ATP hydrolysis activity"/>
    <property type="evidence" value="ECO:0007669"/>
    <property type="project" value="InterPro"/>
</dbReference>
<dbReference type="RefSeq" id="WP_008473922.1">
    <property type="nucleotide sequence ID" value="NZ_AYZO01000004.1"/>
</dbReference>
<evidence type="ECO:0000256" key="7">
    <source>
        <dbReference type="SAM" id="Phobius"/>
    </source>
</evidence>
<dbReference type="GO" id="GO:0015421">
    <property type="term" value="F:ABC-type oligopeptide transporter activity"/>
    <property type="evidence" value="ECO:0007669"/>
    <property type="project" value="TreeGrafter"/>
</dbReference>
<protein>
    <submittedName>
        <fullName evidence="11">ABC superfamily ATP binding cassette transporter, ABC membrane protein</fullName>
    </submittedName>
    <submittedName>
        <fullName evidence="10">Thiol reductant ABC exporter, CydC subunit</fullName>
    </submittedName>
</protein>
<keyword evidence="6 7" id="KW-0472">Membrane</keyword>
<dbReference type="InterPro" id="IPR014223">
    <property type="entry name" value="ABC_CydC/D"/>
</dbReference>
<dbReference type="EMBL" id="AYZO01000004">
    <property type="protein sequence ID" value="KRN14255.1"/>
    <property type="molecule type" value="Genomic_DNA"/>
</dbReference>
<evidence type="ECO:0000256" key="3">
    <source>
        <dbReference type="ARBA" id="ARBA00022741"/>
    </source>
</evidence>
<name>I7KPZ9_9LACO</name>
<evidence type="ECO:0000313" key="13">
    <source>
        <dbReference type="Proteomes" id="UP000051521"/>
    </source>
</evidence>